<dbReference type="GeneID" id="30962348"/>
<keyword evidence="4" id="KW-1185">Reference proteome</keyword>
<feature type="region of interest" description="Disordered" evidence="2">
    <location>
        <begin position="170"/>
        <end position="223"/>
    </location>
</feature>
<feature type="compositionally biased region" description="Basic and acidic residues" evidence="2">
    <location>
        <begin position="170"/>
        <end position="197"/>
    </location>
</feature>
<accession>A0A1D2VNZ8</accession>
<dbReference type="Proteomes" id="UP000095038">
    <property type="component" value="Unassembled WGS sequence"/>
</dbReference>
<proteinExistence type="predicted"/>
<protein>
    <submittedName>
        <fullName evidence="3">Uncharacterized protein</fullName>
    </submittedName>
</protein>
<evidence type="ECO:0000256" key="2">
    <source>
        <dbReference type="SAM" id="MobiDB-lite"/>
    </source>
</evidence>
<dbReference type="OrthoDB" id="5335351at2759"/>
<organism evidence="3 4">
    <name type="scientific">Ascoidea rubescens DSM 1968</name>
    <dbReference type="NCBI Taxonomy" id="1344418"/>
    <lineage>
        <taxon>Eukaryota</taxon>
        <taxon>Fungi</taxon>
        <taxon>Dikarya</taxon>
        <taxon>Ascomycota</taxon>
        <taxon>Saccharomycotina</taxon>
        <taxon>Saccharomycetes</taxon>
        <taxon>Ascoideaceae</taxon>
        <taxon>Ascoidea</taxon>
    </lineage>
</organism>
<gene>
    <name evidence="3" type="ORF">ASCRUDRAFT_10858</name>
</gene>
<feature type="region of interest" description="Disordered" evidence="2">
    <location>
        <begin position="277"/>
        <end position="339"/>
    </location>
</feature>
<feature type="compositionally biased region" description="Low complexity" evidence="2">
    <location>
        <begin position="294"/>
        <end position="305"/>
    </location>
</feature>
<keyword evidence="1" id="KW-0175">Coiled coil</keyword>
<dbReference type="EMBL" id="KV454475">
    <property type="protein sequence ID" value="ODV63341.1"/>
    <property type="molecule type" value="Genomic_DNA"/>
</dbReference>
<feature type="region of interest" description="Disordered" evidence="2">
    <location>
        <begin position="1"/>
        <end position="61"/>
    </location>
</feature>
<name>A0A1D2VNZ8_9ASCO</name>
<feature type="compositionally biased region" description="Low complexity" evidence="2">
    <location>
        <begin position="1"/>
        <end position="13"/>
    </location>
</feature>
<dbReference type="InParanoid" id="A0A1D2VNZ8"/>
<feature type="compositionally biased region" description="Low complexity" evidence="2">
    <location>
        <begin position="39"/>
        <end position="54"/>
    </location>
</feature>
<sequence>MALTSSTTTNSNNKHAFDPFTTPDKVEKKVTPHPKSIRSIKSNKSSNSNEPINSLKPNVDLNKITKAAKNTKIKKSKKTLNQNYPNNNNAVEINNNNNQNVITFDELNTSMATIASSIAFSMTSSKSDRDPNYDIDVELPGNDTTLTSINDNVQVDKKVIMSKNTMKEEAEMDTKEIEENNNKTKNKIDKMENEKKTQQALKKKQKQKEKQKFISPDNEVTPSLQNLNLSNYDKLKIVGNELCNITNEFDHLDNVDHIKNSDIIDVKRNLLNDLQSLENSDNDNDINGKKNNDKNNSNNNYGNNKNQKENQDKNDNNKNNKNNNDINDNSDNGNDNSFDINIEEENSNINNLLKRNNILFEDFKTALKNSNKFIINTEKNNDPTDNELFELFKINQDKILNDYRKYNDDVMVNLLNSSIISKRSSLDKENNNYKNNKNEIENEIEIENGIENKNELIKFNWEKLGAVYDYIFEDYEKSMNEIIKNFEKLDKKRNNWIDSALFIDDQRATKRLQIQQNYIILKENYITHVKKNLIKSIKVISKVITSLNS</sequence>
<evidence type="ECO:0000313" key="4">
    <source>
        <dbReference type="Proteomes" id="UP000095038"/>
    </source>
</evidence>
<reference evidence="4" key="1">
    <citation type="submission" date="2016-05" db="EMBL/GenBank/DDBJ databases">
        <title>Comparative genomics of biotechnologically important yeasts.</title>
        <authorList>
            <consortium name="DOE Joint Genome Institute"/>
            <person name="Riley R."/>
            <person name="Haridas S."/>
            <person name="Wolfe K.H."/>
            <person name="Lopes M.R."/>
            <person name="Hittinger C.T."/>
            <person name="Goker M."/>
            <person name="Salamov A."/>
            <person name="Wisecaver J."/>
            <person name="Long T.M."/>
            <person name="Aerts A.L."/>
            <person name="Barry K."/>
            <person name="Choi C."/>
            <person name="Clum A."/>
            <person name="Coughlan A.Y."/>
            <person name="Deshpande S."/>
            <person name="Douglass A.P."/>
            <person name="Hanson S.J."/>
            <person name="Klenk H.-P."/>
            <person name="Labutti K."/>
            <person name="Lapidus A."/>
            <person name="Lindquist E."/>
            <person name="Lipzen A."/>
            <person name="Meier-Kolthoff J.P."/>
            <person name="Ohm R.A."/>
            <person name="Otillar R.P."/>
            <person name="Pangilinan J."/>
            <person name="Peng Y."/>
            <person name="Rokas A."/>
            <person name="Rosa C.A."/>
            <person name="Scheuner C."/>
            <person name="Sibirny A.A."/>
            <person name="Slot J.C."/>
            <person name="Stielow J.B."/>
            <person name="Sun H."/>
            <person name="Kurtzman C.P."/>
            <person name="Blackwell M."/>
            <person name="Grigoriev I.V."/>
            <person name="Jeffries T.W."/>
        </authorList>
    </citation>
    <scope>NUCLEOTIDE SEQUENCE [LARGE SCALE GENOMIC DNA]</scope>
    <source>
        <strain evidence="4">DSM 1968</strain>
    </source>
</reference>
<feature type="coiled-coil region" evidence="1">
    <location>
        <begin position="423"/>
        <end position="492"/>
    </location>
</feature>
<evidence type="ECO:0000256" key="1">
    <source>
        <dbReference type="SAM" id="Coils"/>
    </source>
</evidence>
<dbReference type="RefSeq" id="XP_020049648.1">
    <property type="nucleotide sequence ID" value="XM_020188712.1"/>
</dbReference>
<dbReference type="AlphaFoldDB" id="A0A1D2VNZ8"/>
<feature type="compositionally biased region" description="Low complexity" evidence="2">
    <location>
        <begin position="319"/>
        <end position="339"/>
    </location>
</feature>
<feature type="compositionally biased region" description="Basic and acidic residues" evidence="2">
    <location>
        <begin position="306"/>
        <end position="318"/>
    </location>
</feature>
<evidence type="ECO:0000313" key="3">
    <source>
        <dbReference type="EMBL" id="ODV63341.1"/>
    </source>
</evidence>